<reference evidence="15" key="1">
    <citation type="journal article" date="2018" name="Toxicon">
        <title>Venom-gland transcriptomics and venom proteomics of the giant Florida blue centipede, Scolopendra viridis.</title>
        <authorList>
            <person name="Ward M.J."/>
            <person name="Rokyta D.R."/>
        </authorList>
    </citation>
    <scope>NUCLEOTIDE SEQUENCE</scope>
    <source>
        <tissue evidence="15">Venom gland</tissue>
    </source>
</reference>
<protein>
    <recommendedName>
        <fullName evidence="12">Cytochrome c oxidase subunit</fullName>
    </recommendedName>
    <alternativeName>
        <fullName evidence="12">Cytochrome c oxidase polypeptide VIa</fullName>
    </alternativeName>
</protein>
<feature type="transmembrane region" description="Helical" evidence="14">
    <location>
        <begin position="34"/>
        <end position="56"/>
    </location>
</feature>
<dbReference type="CDD" id="cd00925">
    <property type="entry name" value="Cyt_c_Oxidase_VIa"/>
    <property type="match status" value="1"/>
</dbReference>
<evidence type="ECO:0000256" key="1">
    <source>
        <dbReference type="ARBA" id="ARBA00004434"/>
    </source>
</evidence>
<comment type="similarity">
    <text evidence="3 11">Belongs to the cytochrome c oxidase subunit 6A family.</text>
</comment>
<comment type="pathway">
    <text evidence="2">Energy metabolism; oxidative phosphorylation.</text>
</comment>
<evidence type="ECO:0000313" key="15">
    <source>
        <dbReference type="EMBL" id="MIC88792.1"/>
    </source>
</evidence>
<dbReference type="InterPro" id="IPR018507">
    <property type="entry name" value="Cyt_c_oxidase_su6a_CS"/>
</dbReference>
<dbReference type="GO" id="GO:0030234">
    <property type="term" value="F:enzyme regulator activity"/>
    <property type="evidence" value="ECO:0007669"/>
    <property type="project" value="TreeGrafter"/>
</dbReference>
<evidence type="ECO:0000256" key="8">
    <source>
        <dbReference type="ARBA" id="ARBA00023002"/>
    </source>
</evidence>
<dbReference type="GO" id="GO:0016491">
    <property type="term" value="F:oxidoreductase activity"/>
    <property type="evidence" value="ECO:0007669"/>
    <property type="project" value="UniProtKB-KW"/>
</dbReference>
<keyword evidence="8" id="KW-0560">Oxidoreductase</keyword>
<keyword evidence="6" id="KW-0809">Transit peptide</keyword>
<dbReference type="SUPFAM" id="SSF81411">
    <property type="entry name" value="Mitochondrial cytochrome c oxidase subunit VIa"/>
    <property type="match status" value="1"/>
</dbReference>
<feature type="region of interest" description="Disordered" evidence="13">
    <location>
        <begin position="86"/>
        <end position="107"/>
    </location>
</feature>
<accession>A0A4D5R9D8</accession>
<keyword evidence="9 12" id="KW-0496">Mitochondrion</keyword>
<keyword evidence="7 14" id="KW-1133">Transmembrane helix</keyword>
<evidence type="ECO:0000256" key="2">
    <source>
        <dbReference type="ARBA" id="ARBA00004673"/>
    </source>
</evidence>
<evidence type="ECO:0000256" key="13">
    <source>
        <dbReference type="SAM" id="MobiDB-lite"/>
    </source>
</evidence>
<comment type="subcellular location">
    <subcellularLocation>
        <location evidence="1">Mitochondrion inner membrane</location>
        <topology evidence="1">Single-pass membrane protein</topology>
    </subcellularLocation>
</comment>
<name>A0A4D5R9D8_SCOVI</name>
<evidence type="ECO:0000256" key="10">
    <source>
        <dbReference type="ARBA" id="ARBA00023136"/>
    </source>
</evidence>
<dbReference type="InterPro" id="IPR036418">
    <property type="entry name" value="Cyt_c_oxidase_su6a_sf"/>
</dbReference>
<dbReference type="FunFam" id="4.10.95.10:FF:000001">
    <property type="entry name" value="Cytochrome c oxidase subunit 6A, mitochondrial"/>
    <property type="match status" value="1"/>
</dbReference>
<dbReference type="PANTHER" id="PTHR11504">
    <property type="entry name" value="CYTOCHROME C OXIDASE POLYPEPTIDE VIA"/>
    <property type="match status" value="1"/>
</dbReference>
<dbReference type="EMBL" id="GGNE01000251">
    <property type="protein sequence ID" value="MIC88792.1"/>
    <property type="molecule type" value="Transcribed_RNA"/>
</dbReference>
<evidence type="ECO:0000256" key="12">
    <source>
        <dbReference type="RuleBase" id="RU004397"/>
    </source>
</evidence>
<evidence type="ECO:0000256" key="4">
    <source>
        <dbReference type="ARBA" id="ARBA00022692"/>
    </source>
</evidence>
<proteinExistence type="inferred from homology"/>
<evidence type="ECO:0000256" key="14">
    <source>
        <dbReference type="SAM" id="Phobius"/>
    </source>
</evidence>
<keyword evidence="4 14" id="KW-0812">Transmembrane</keyword>
<evidence type="ECO:0000256" key="9">
    <source>
        <dbReference type="ARBA" id="ARBA00023128"/>
    </source>
</evidence>
<keyword evidence="10 12" id="KW-0472">Membrane</keyword>
<evidence type="ECO:0000256" key="6">
    <source>
        <dbReference type="ARBA" id="ARBA00022946"/>
    </source>
</evidence>
<dbReference type="Pfam" id="PF02046">
    <property type="entry name" value="COX6A"/>
    <property type="match status" value="1"/>
</dbReference>
<dbReference type="PIRSF" id="PIRSF000277">
    <property type="entry name" value="COX6A1"/>
    <property type="match status" value="1"/>
</dbReference>
<dbReference type="UniPathway" id="UPA00705"/>
<dbReference type="AlphaFoldDB" id="A0A4D5R9D8"/>
<dbReference type="Gene3D" id="4.10.95.10">
    <property type="entry name" value="Cytochrome c oxidase, subunit VIa"/>
    <property type="match status" value="1"/>
</dbReference>
<keyword evidence="5 12" id="KW-0999">Mitochondrion inner membrane</keyword>
<dbReference type="InterPro" id="IPR001349">
    <property type="entry name" value="Cyt_c_oxidase_su6a"/>
</dbReference>
<evidence type="ECO:0000256" key="7">
    <source>
        <dbReference type="ARBA" id="ARBA00022989"/>
    </source>
</evidence>
<evidence type="ECO:0000256" key="11">
    <source>
        <dbReference type="RuleBase" id="RU004396"/>
    </source>
</evidence>
<dbReference type="PANTHER" id="PTHR11504:SF0">
    <property type="entry name" value="CYTOCHROME C OXIDASE SUBUNIT"/>
    <property type="match status" value="1"/>
</dbReference>
<dbReference type="GO" id="GO:0006123">
    <property type="term" value="P:mitochondrial electron transport, cytochrome c to oxygen"/>
    <property type="evidence" value="ECO:0007669"/>
    <property type="project" value="TreeGrafter"/>
</dbReference>
<evidence type="ECO:0000256" key="3">
    <source>
        <dbReference type="ARBA" id="ARBA00005553"/>
    </source>
</evidence>
<dbReference type="GO" id="GO:0005743">
    <property type="term" value="C:mitochondrial inner membrane"/>
    <property type="evidence" value="ECO:0007669"/>
    <property type="project" value="UniProtKB-SubCell"/>
</dbReference>
<sequence length="107" mass="12181">MASAFRRFLTTSVPRFEDKVGSAATAGHEGGMKLWRTLTFVVALPGVGLCMVNAYLKEKEHMAHFHRPEFVPYEHLRLRSKKFPWGDGNHSLFHNPKVNPLPDGYED</sequence>
<organism evidence="15">
    <name type="scientific">Scolopendra viridis</name>
    <name type="common">Giant centipede</name>
    <dbReference type="NCBI Taxonomy" id="118503"/>
    <lineage>
        <taxon>Eukaryota</taxon>
        <taxon>Metazoa</taxon>
        <taxon>Ecdysozoa</taxon>
        <taxon>Arthropoda</taxon>
        <taxon>Myriapoda</taxon>
        <taxon>Chilopoda</taxon>
        <taxon>Pleurostigmophora</taxon>
        <taxon>Scolopendromorpha</taxon>
        <taxon>Scolopendridae</taxon>
        <taxon>Scolopendra</taxon>
    </lineage>
</organism>
<evidence type="ECO:0000256" key="5">
    <source>
        <dbReference type="ARBA" id="ARBA00022792"/>
    </source>
</evidence>
<dbReference type="PROSITE" id="PS01329">
    <property type="entry name" value="COX6A"/>
    <property type="match status" value="1"/>
</dbReference>